<dbReference type="AlphaFoldDB" id="A0A1H9JYZ0"/>
<reference evidence="6" key="1">
    <citation type="submission" date="2016-10" db="EMBL/GenBank/DDBJ databases">
        <authorList>
            <person name="Varghese N."/>
            <person name="Submissions S."/>
        </authorList>
    </citation>
    <scope>NUCLEOTIDE SEQUENCE [LARGE SCALE GENOMIC DNA]</scope>
    <source>
        <strain evidence="6">DSM 24740</strain>
    </source>
</reference>
<dbReference type="OrthoDB" id="9811036at2"/>
<evidence type="ECO:0000256" key="2">
    <source>
        <dbReference type="ARBA" id="ARBA00023284"/>
    </source>
</evidence>
<keyword evidence="6" id="KW-1185">Reference proteome</keyword>
<dbReference type="SUPFAM" id="SSF52833">
    <property type="entry name" value="Thioredoxin-like"/>
    <property type="match status" value="1"/>
</dbReference>
<dbReference type="InterPro" id="IPR051099">
    <property type="entry name" value="AGR/TXD"/>
</dbReference>
<feature type="chain" id="PRO_5011554371" evidence="3">
    <location>
        <begin position="23"/>
        <end position="173"/>
    </location>
</feature>
<evidence type="ECO:0000313" key="6">
    <source>
        <dbReference type="Proteomes" id="UP000199021"/>
    </source>
</evidence>
<evidence type="ECO:0000313" key="5">
    <source>
        <dbReference type="EMBL" id="SEQ92027.1"/>
    </source>
</evidence>
<dbReference type="InParanoid" id="A0A1H9JYZ0"/>
<dbReference type="InterPro" id="IPR036249">
    <property type="entry name" value="Thioredoxin-like_sf"/>
</dbReference>
<feature type="domain" description="Spermatogenesis-associated protein 20-like TRX" evidence="4">
    <location>
        <begin position="21"/>
        <end position="128"/>
    </location>
</feature>
<dbReference type="InterPro" id="IPR017937">
    <property type="entry name" value="Thioredoxin_CS"/>
</dbReference>
<dbReference type="PANTHER" id="PTHR15337:SF11">
    <property type="entry name" value="THIOREDOXIN DOMAIN-CONTAINING PROTEIN"/>
    <property type="match status" value="1"/>
</dbReference>
<name>A0A1H9JYZ0_9BACT</name>
<dbReference type="EMBL" id="FOFB01000019">
    <property type="protein sequence ID" value="SEQ92027.1"/>
    <property type="molecule type" value="Genomic_DNA"/>
</dbReference>
<dbReference type="RefSeq" id="WP_090170394.1">
    <property type="nucleotide sequence ID" value="NZ_FOFB01000019.1"/>
</dbReference>
<dbReference type="Pfam" id="PF03190">
    <property type="entry name" value="Thioredox_DsbH"/>
    <property type="match status" value="1"/>
</dbReference>
<dbReference type="STRING" id="478744.SAMN05444359_1198"/>
<evidence type="ECO:0000259" key="4">
    <source>
        <dbReference type="Pfam" id="PF03190"/>
    </source>
</evidence>
<keyword evidence="1 3" id="KW-0732">Signal</keyword>
<keyword evidence="2" id="KW-0676">Redox-active center</keyword>
<dbReference type="PANTHER" id="PTHR15337">
    <property type="entry name" value="ANTERIOR GRADIENT PROTEIN-RELATED"/>
    <property type="match status" value="1"/>
</dbReference>
<gene>
    <name evidence="5" type="ORF">SAMN05444359_1198</name>
</gene>
<dbReference type="Proteomes" id="UP000199021">
    <property type="component" value="Unassembled WGS sequence"/>
</dbReference>
<accession>A0A1H9JYZ0</accession>
<dbReference type="PROSITE" id="PS51257">
    <property type="entry name" value="PROKAR_LIPOPROTEIN"/>
    <property type="match status" value="1"/>
</dbReference>
<dbReference type="Gene3D" id="3.40.30.10">
    <property type="entry name" value="Glutaredoxin"/>
    <property type="match status" value="1"/>
</dbReference>
<dbReference type="PROSITE" id="PS00194">
    <property type="entry name" value="THIOREDOXIN_1"/>
    <property type="match status" value="1"/>
</dbReference>
<organism evidence="5 6">
    <name type="scientific">Neolewinella agarilytica</name>
    <dbReference type="NCBI Taxonomy" id="478744"/>
    <lineage>
        <taxon>Bacteria</taxon>
        <taxon>Pseudomonadati</taxon>
        <taxon>Bacteroidota</taxon>
        <taxon>Saprospiria</taxon>
        <taxon>Saprospirales</taxon>
        <taxon>Lewinellaceae</taxon>
        <taxon>Neolewinella</taxon>
    </lineage>
</organism>
<feature type="signal peptide" evidence="3">
    <location>
        <begin position="1"/>
        <end position="22"/>
    </location>
</feature>
<protein>
    <submittedName>
        <fullName evidence="5">Thioredoxin-related protein</fullName>
    </submittedName>
</protein>
<evidence type="ECO:0000256" key="1">
    <source>
        <dbReference type="ARBA" id="ARBA00022729"/>
    </source>
</evidence>
<sequence>MNRLRTLFLLSCFVLVSCSLSAQIEWLSWEEAVKKNRQQPKKILVDVYTDWCGWCKTMDKKVFADPVIAAYVKEHFYAVKFDAEQKETLKYDGHTFNFNTEIGRRGSHELAYALLDGRMSYPSIVYLDENRDRISISPGFKPADKFINELNFIKGGHYRTKTYQEFLTSLGKK</sequence>
<dbReference type="InterPro" id="IPR004879">
    <property type="entry name" value="Ssp411-like_TRX"/>
</dbReference>
<proteinExistence type="predicted"/>
<evidence type="ECO:0000256" key="3">
    <source>
        <dbReference type="SAM" id="SignalP"/>
    </source>
</evidence>